<dbReference type="EMBL" id="CP011546">
    <property type="protein sequence ID" value="AKK10806.1"/>
    <property type="molecule type" value="Genomic_DNA"/>
</dbReference>
<dbReference type="RefSeq" id="WP_047259315.1">
    <property type="nucleotide sequence ID" value="NZ_CP011546.1"/>
</dbReference>
<dbReference type="OrthoDB" id="9987379at2"/>
<name>A0A0G3HBN5_9CORY</name>
<accession>A0A0G3HBN5</accession>
<reference evidence="1 2" key="1">
    <citation type="journal article" date="2015" name="Genome Announc.">
        <title>Virulence Factor Genes Detected in the Complete Genome Sequence of Corynebacterium uterequi DSM 45634, Isolated from the Uterus of a Maiden Mare.</title>
        <authorList>
            <person name="Ruckert C."/>
            <person name="Kriete M."/>
            <person name="Jaenicke S."/>
            <person name="Winkler A."/>
            <person name="Tauch A."/>
        </authorList>
    </citation>
    <scope>NUCLEOTIDE SEQUENCE [LARGE SCALE GENOMIC DNA]</scope>
    <source>
        <strain evidence="1 2">DSM 45634</strain>
    </source>
</reference>
<evidence type="ECO:0000313" key="2">
    <source>
        <dbReference type="Proteomes" id="UP000035548"/>
    </source>
</evidence>
<dbReference type="STRING" id="1072256.CUTER_04000"/>
<keyword evidence="2" id="KW-1185">Reference proteome</keyword>
<reference evidence="2" key="2">
    <citation type="submission" date="2015-05" db="EMBL/GenBank/DDBJ databases">
        <title>Complete genome sequence of Corynebacterium uterequi DSM 45634, isolated from the uterus of a maiden mare.</title>
        <authorList>
            <person name="Ruckert C."/>
            <person name="Albersmeier A."/>
            <person name="Winkler A."/>
            <person name="Tauch A."/>
        </authorList>
    </citation>
    <scope>NUCLEOTIDE SEQUENCE [LARGE SCALE GENOMIC DNA]</scope>
    <source>
        <strain evidence="2">DSM 45634</strain>
    </source>
</reference>
<dbReference type="PATRIC" id="fig|1072256.5.peg.794"/>
<dbReference type="KEGG" id="cut:CUTER_04000"/>
<sequence length="243" mass="25895">MQLSTYPLVPSAAFTAKHLPLTRINHAAAWALPNWDVEVTLADHPEGWLVTGPTGYLGLVANQDKERYFDVDRVFRSGLLPQCQARLTSMDATSGQLTGALLLPPAMFAVPVGTVPDGAEVLRQGQPLDMDLAVELLQPCQVLVELGVVGQRVVAVYDGQLIGGLARPPAALHEAVSSRKLVARAFVAHRDAILDIDPEVRSAPITNLSAEGPAVLPQAEQTPAKDVEQLPTVMIPAVKAGLE</sequence>
<dbReference type="AlphaFoldDB" id="A0A0G3HBN5"/>
<gene>
    <name evidence="1" type="ORF">CUTER_04000</name>
</gene>
<protein>
    <submittedName>
        <fullName evidence="1">Uncharacterized protein</fullName>
    </submittedName>
</protein>
<evidence type="ECO:0000313" key="1">
    <source>
        <dbReference type="EMBL" id="AKK10806.1"/>
    </source>
</evidence>
<proteinExistence type="predicted"/>
<organism evidence="1 2">
    <name type="scientific">Corynebacterium uterequi</name>
    <dbReference type="NCBI Taxonomy" id="1072256"/>
    <lineage>
        <taxon>Bacteria</taxon>
        <taxon>Bacillati</taxon>
        <taxon>Actinomycetota</taxon>
        <taxon>Actinomycetes</taxon>
        <taxon>Mycobacteriales</taxon>
        <taxon>Corynebacteriaceae</taxon>
        <taxon>Corynebacterium</taxon>
    </lineage>
</organism>
<dbReference type="Proteomes" id="UP000035548">
    <property type="component" value="Chromosome"/>
</dbReference>